<dbReference type="GO" id="GO:0006013">
    <property type="term" value="P:mannose metabolic process"/>
    <property type="evidence" value="ECO:0007669"/>
    <property type="project" value="InterPro"/>
</dbReference>
<gene>
    <name evidence="2" type="ORF">LEA_10538</name>
</gene>
<feature type="non-terminal residue" evidence="2">
    <location>
        <position position="144"/>
    </location>
</feature>
<organism evidence="2">
    <name type="scientific">human gut metagenome</name>
    <dbReference type="NCBI Taxonomy" id="408170"/>
    <lineage>
        <taxon>unclassified sequences</taxon>
        <taxon>metagenomes</taxon>
        <taxon>organismal metagenomes</taxon>
    </lineage>
</organism>
<dbReference type="InterPro" id="IPR027291">
    <property type="entry name" value="Glyco_hydro_38_N_sf"/>
</dbReference>
<dbReference type="EC" id="3.2.1.-" evidence="2"/>
<dbReference type="PANTHER" id="PTHR46017">
    <property type="entry name" value="ALPHA-MANNOSIDASE 2C1"/>
    <property type="match status" value="1"/>
</dbReference>
<dbReference type="Gene3D" id="3.20.110.10">
    <property type="entry name" value="Glycoside hydrolase 38, N terminal domain"/>
    <property type="match status" value="1"/>
</dbReference>
<evidence type="ECO:0000259" key="1">
    <source>
        <dbReference type="Pfam" id="PF01074"/>
    </source>
</evidence>
<dbReference type="GO" id="GO:0009313">
    <property type="term" value="P:oligosaccharide catabolic process"/>
    <property type="evidence" value="ECO:0007669"/>
    <property type="project" value="TreeGrafter"/>
</dbReference>
<dbReference type="SUPFAM" id="SSF88713">
    <property type="entry name" value="Glycoside hydrolase/deacetylase"/>
    <property type="match status" value="1"/>
</dbReference>
<evidence type="ECO:0000313" key="2">
    <source>
        <dbReference type="EMBL" id="EKC65037.1"/>
    </source>
</evidence>
<dbReference type="InterPro" id="IPR011330">
    <property type="entry name" value="Glyco_hydro/deAcase_b/a-brl"/>
</dbReference>
<keyword evidence="2" id="KW-0378">Hydrolase</keyword>
<accession>K1SWN5</accession>
<dbReference type="InterPro" id="IPR000602">
    <property type="entry name" value="Glyco_hydro_38_N"/>
</dbReference>
<protein>
    <submittedName>
        <fullName evidence="2">Secreted protein containing Glycoside hydrolase, family 38, core domain protein</fullName>
        <ecNumber evidence="2">3.2.1.-</ecNumber>
    </submittedName>
</protein>
<dbReference type="AlphaFoldDB" id="K1SWN5"/>
<feature type="domain" description="Glycoside hydrolase family 38 N-terminal" evidence="1">
    <location>
        <begin position="25"/>
        <end position="139"/>
    </location>
</feature>
<reference evidence="2" key="1">
    <citation type="journal article" date="2013" name="Environ. Microbiol.">
        <title>Microbiota from the distal guts of lean and obese adolescents exhibit partial functional redundancy besides clear differences in community structure.</title>
        <authorList>
            <person name="Ferrer M."/>
            <person name="Ruiz A."/>
            <person name="Lanza F."/>
            <person name="Haange S.B."/>
            <person name="Oberbach A."/>
            <person name="Till H."/>
            <person name="Bargiela R."/>
            <person name="Campoy C."/>
            <person name="Segura M.T."/>
            <person name="Richter M."/>
            <person name="von Bergen M."/>
            <person name="Seifert J."/>
            <person name="Suarez A."/>
        </authorList>
    </citation>
    <scope>NUCLEOTIDE SEQUENCE</scope>
</reference>
<keyword evidence="2" id="KW-0326">Glycosidase</keyword>
<comment type="caution">
    <text evidence="2">The sequence shown here is derived from an EMBL/GenBank/DDBJ whole genome shotgun (WGS) entry which is preliminary data.</text>
</comment>
<dbReference type="Pfam" id="PF01074">
    <property type="entry name" value="Glyco_hydro_38N"/>
    <property type="match status" value="1"/>
</dbReference>
<dbReference type="PANTHER" id="PTHR46017:SF1">
    <property type="entry name" value="ALPHA-MANNOSIDASE 2C1"/>
    <property type="match status" value="1"/>
</dbReference>
<name>K1SWN5_9ZZZZ</name>
<dbReference type="EMBL" id="AJWY01007083">
    <property type="protein sequence ID" value="EKC65037.1"/>
    <property type="molecule type" value="Genomic_DNA"/>
</dbReference>
<sequence>MKRTLLGLLALCMLTPVGAQERDKAYLVSNAHFDSQWNWDVQRSILEYIPKTLNQNLHLLSQYPDYVFNFEGGIKYQWMKEYYPYQYELIKRYIHEGRWHITGSTWDATDPNLPSPESFTRNILYGQHFYRSEFGVEGTDIFLP</sequence>
<dbReference type="GO" id="GO:0004559">
    <property type="term" value="F:alpha-mannosidase activity"/>
    <property type="evidence" value="ECO:0007669"/>
    <property type="project" value="InterPro"/>
</dbReference>
<proteinExistence type="predicted"/>